<proteinExistence type="predicted"/>
<sequence>MPGYIEKILSIVALVNLSFAPSAKGFTSYSGGAISQATQYRKVLEPLGYRVSVNNEAQKIEIFDKATNRLSFDAPFGNTADLRRFTPTNLNKMMREEMSRIKTTARSTFSNTVRNLPTESAMFFIAMGAVVAGQLIGNYSQNPIAMQQHIDHQLSPMGTFGFFVFMYSQGLTSNVLSMYVKNPAMHHFIPYLGMSVGAFMQTYLSSMLADPNVIACGKQMLGLQKKSIATLNENDDPCTKAYEYLVLQKKIWEFAPGLASMLLSSGVAALGQAAIAKSVLRLTGVDIALWLTPGTMQIKGVKLILGKGLQLTAFTALDLWLNRHVTFAWKNFFDGAEFVDINVRLNKEVAQAKNGTQHLQNKDAVKEINLFQQKMTAWRMVNLADVYEAHQNWSEALLQMTSMFNSSYSFYNAFINEVRNARFNQSQNQLLRMDMPFNGVTPLGLETGHEDLYLTHPRMIENMQMDTISEAVFKGDGILLSANAKLLYPQEYQTISTVLDNLRNGDKRTVGRGLVELNRALDEAQRNVYVASPNYLKILKDLRSLLGNPEPLLGGGRAFGASFEKSPTLSDSLKKTSFYREVGIFHTPNISDYLIMQMICGPELETGASAIKTPKVAGQNAGFPSVFLPPRIANFEDNFEVCENSLKATAPVDRIYNWSIDSKSGGTYQGFVQYLVAETRNSVVGDSALSAFPTWWKKHTEAQIRNVFSEYSKSYDEIIAKLVGRLFSTERSSFNRGPIANGVIEAAFQEERTYLSILNSLIDRNYRFHVQFDQPANKIPITHPVLIEVDRQFVELVKLLREIKTKKIANRDVVTSSIENYQLEEQLTAIQEQLTVAADHLGVGEKSANKGQILNEAQRDIAVTVLSHLRSLASEMAMYGSIANAVSWEKIQNLKQMDIENQKIINTTQEKMNQIRMQMPEQTDGE</sequence>
<accession>K7YT24</accession>
<dbReference type="EMBL" id="CP002930">
    <property type="protein sequence ID" value="AFY00778.1"/>
    <property type="molecule type" value="Genomic_DNA"/>
</dbReference>
<dbReference type="Proteomes" id="UP000010074">
    <property type="component" value="Chromosome"/>
</dbReference>
<dbReference type="KEGG" id="bbat:Bdt_1078"/>
<evidence type="ECO:0000313" key="2">
    <source>
        <dbReference type="Proteomes" id="UP000010074"/>
    </source>
</evidence>
<dbReference type="OrthoDB" id="5287117at2"/>
<evidence type="ECO:0000313" key="1">
    <source>
        <dbReference type="EMBL" id="AFY00778.1"/>
    </source>
</evidence>
<gene>
    <name evidence="1" type="ORF">Bdt_1078</name>
</gene>
<dbReference type="HOGENOM" id="CLU_316571_0_0_7"/>
<name>K7YT24_BDEBC</name>
<organism evidence="1 2">
    <name type="scientific">Bdellovibrio bacteriovorus str. Tiberius</name>
    <dbReference type="NCBI Taxonomy" id="1069642"/>
    <lineage>
        <taxon>Bacteria</taxon>
        <taxon>Pseudomonadati</taxon>
        <taxon>Bdellovibrionota</taxon>
        <taxon>Bdellovibrionia</taxon>
        <taxon>Bdellovibrionales</taxon>
        <taxon>Pseudobdellovibrionaceae</taxon>
        <taxon>Bdellovibrio</taxon>
    </lineage>
</organism>
<dbReference type="RefSeq" id="WP_015090244.1">
    <property type="nucleotide sequence ID" value="NC_019567.1"/>
</dbReference>
<reference evidence="1 2" key="1">
    <citation type="journal article" date="2012" name="BMC Genomics">
        <title>Genome analysis of a simultaneously predatory and prey-independent, novel Bdellovibrio bacteriovorus from the River Tiber, supports in silico predictions of both ancient and recent lateral gene transfer from diverse bacteria.</title>
        <authorList>
            <person name="Hobley L."/>
            <person name="Lerner T.R."/>
            <person name="Williams L.E."/>
            <person name="Lambert C."/>
            <person name="Till R."/>
            <person name="Milner D.S."/>
            <person name="Basford S.M."/>
            <person name="Capeness M.J."/>
            <person name="Fenton A.K."/>
            <person name="Atterbury R.J."/>
            <person name="Harris M.A."/>
            <person name="Sockett R.E."/>
        </authorList>
    </citation>
    <scope>NUCLEOTIDE SEQUENCE [LARGE SCALE GENOMIC DNA]</scope>
    <source>
        <strain evidence="1 2">Tiberius</strain>
    </source>
</reference>
<protein>
    <submittedName>
        <fullName evidence="1">Uncharacterized protein</fullName>
    </submittedName>
</protein>
<dbReference type="PATRIC" id="fig|1069642.3.peg.1063"/>
<dbReference type="AlphaFoldDB" id="K7YT24"/>